<gene>
    <name evidence="1" type="ORF">PAHAL_5G318700</name>
</gene>
<accession>A0A2T8ILX8</accession>
<dbReference type="Proteomes" id="UP000243499">
    <property type="component" value="Chromosome 5"/>
</dbReference>
<dbReference type="Gramene" id="PVH38659">
    <property type="protein sequence ID" value="PVH38659"/>
    <property type="gene ID" value="PAHAL_5G318700"/>
</dbReference>
<protein>
    <submittedName>
        <fullName evidence="1">Uncharacterized protein</fullName>
    </submittedName>
</protein>
<dbReference type="AlphaFoldDB" id="A0A2T8ILX8"/>
<sequence>MLLQECHMEDIMDTSLGWQTRAVRYCTNALYDMERSIEPWRQLGLGGGGDPGCRALVKTQPHPLADVELQIMMKLVVGSLHDILRQQQMLPDFSKELITVLQLLVDHDNPRQPRLVGHQGWWSTTVDHLEGRRLERRLEVLKQYSAHGNQRSQLRGRSPARHRK</sequence>
<name>A0A2T8ILX8_9POAL</name>
<dbReference type="EMBL" id="CM008050">
    <property type="protein sequence ID" value="PVH38659.1"/>
    <property type="molecule type" value="Genomic_DNA"/>
</dbReference>
<evidence type="ECO:0000313" key="1">
    <source>
        <dbReference type="EMBL" id="PVH38659.1"/>
    </source>
</evidence>
<proteinExistence type="predicted"/>
<reference evidence="1" key="1">
    <citation type="submission" date="2018-04" db="EMBL/GenBank/DDBJ databases">
        <title>WGS assembly of Panicum hallii.</title>
        <authorList>
            <person name="Lovell J."/>
            <person name="Jenkins J."/>
            <person name="Lowry D."/>
            <person name="Mamidi S."/>
            <person name="Sreedasyam A."/>
            <person name="Weng X."/>
            <person name="Barry K."/>
            <person name="Bonette J."/>
            <person name="Campitelli B."/>
            <person name="Daum C."/>
            <person name="Gordon S."/>
            <person name="Gould B."/>
            <person name="Lipzen A."/>
            <person name="Macqueen A."/>
            <person name="Palacio-Mejia J."/>
            <person name="Plott C."/>
            <person name="Shakirov E."/>
            <person name="Shu S."/>
            <person name="Yoshinaga Y."/>
            <person name="Zane M."/>
            <person name="Rokhsar D."/>
            <person name="Grimwood J."/>
            <person name="Schmutz J."/>
            <person name="Juenger T."/>
        </authorList>
    </citation>
    <scope>NUCLEOTIDE SEQUENCE [LARGE SCALE GENOMIC DNA]</scope>
    <source>
        <strain evidence="1">FIL2</strain>
    </source>
</reference>
<organism evidence="1">
    <name type="scientific">Panicum hallii</name>
    <dbReference type="NCBI Taxonomy" id="206008"/>
    <lineage>
        <taxon>Eukaryota</taxon>
        <taxon>Viridiplantae</taxon>
        <taxon>Streptophyta</taxon>
        <taxon>Embryophyta</taxon>
        <taxon>Tracheophyta</taxon>
        <taxon>Spermatophyta</taxon>
        <taxon>Magnoliopsida</taxon>
        <taxon>Liliopsida</taxon>
        <taxon>Poales</taxon>
        <taxon>Poaceae</taxon>
        <taxon>PACMAD clade</taxon>
        <taxon>Panicoideae</taxon>
        <taxon>Panicodae</taxon>
        <taxon>Paniceae</taxon>
        <taxon>Panicinae</taxon>
        <taxon>Panicum</taxon>
        <taxon>Panicum sect. Panicum</taxon>
    </lineage>
</organism>